<dbReference type="Gene3D" id="2.40.50.100">
    <property type="match status" value="1"/>
</dbReference>
<proteinExistence type="inferred from homology"/>
<dbReference type="PANTHER" id="PTHR30469:SF15">
    <property type="entry name" value="HLYD FAMILY OF SECRETION PROTEINS"/>
    <property type="match status" value="1"/>
</dbReference>
<comment type="caution">
    <text evidence="3">The sequence shown here is derived from an EMBL/GenBank/DDBJ whole genome shotgun (WGS) entry which is preliminary data.</text>
</comment>
<name>A0ABV7JBT8_9GAMM</name>
<comment type="similarity">
    <text evidence="1">Belongs to the membrane fusion protein (MFP) (TC 8.A.1) family.</text>
</comment>
<keyword evidence="4" id="KW-1185">Reference proteome</keyword>
<dbReference type="Gene3D" id="1.10.287.470">
    <property type="entry name" value="Helix hairpin bin"/>
    <property type="match status" value="1"/>
</dbReference>
<evidence type="ECO:0000259" key="2">
    <source>
        <dbReference type="Pfam" id="PF25954"/>
    </source>
</evidence>
<dbReference type="Proteomes" id="UP001595533">
    <property type="component" value="Unassembled WGS sequence"/>
</dbReference>
<dbReference type="RefSeq" id="WP_198538296.1">
    <property type="nucleotide sequence ID" value="NZ_JBHRTS010000004.1"/>
</dbReference>
<protein>
    <submittedName>
        <fullName evidence="3">Efflux RND transporter periplasmic adaptor subunit</fullName>
    </submittedName>
</protein>
<accession>A0ABV7JBT8</accession>
<dbReference type="EMBL" id="JBHRTS010000004">
    <property type="protein sequence ID" value="MFC3194188.1"/>
    <property type="molecule type" value="Genomic_DNA"/>
</dbReference>
<feature type="domain" description="CusB-like beta-barrel" evidence="2">
    <location>
        <begin position="208"/>
        <end position="279"/>
    </location>
</feature>
<dbReference type="InterPro" id="IPR006143">
    <property type="entry name" value="RND_pump_MFP"/>
</dbReference>
<dbReference type="NCBIfam" id="TIGR01730">
    <property type="entry name" value="RND_mfp"/>
    <property type="match status" value="1"/>
</dbReference>
<organism evidence="3 4">
    <name type="scientific">Marinicella sediminis</name>
    <dbReference type="NCBI Taxonomy" id="1792834"/>
    <lineage>
        <taxon>Bacteria</taxon>
        <taxon>Pseudomonadati</taxon>
        <taxon>Pseudomonadota</taxon>
        <taxon>Gammaproteobacteria</taxon>
        <taxon>Lysobacterales</taxon>
        <taxon>Marinicellaceae</taxon>
        <taxon>Marinicella</taxon>
    </lineage>
</organism>
<evidence type="ECO:0000256" key="1">
    <source>
        <dbReference type="ARBA" id="ARBA00009477"/>
    </source>
</evidence>
<dbReference type="SUPFAM" id="SSF111369">
    <property type="entry name" value="HlyD-like secretion proteins"/>
    <property type="match status" value="1"/>
</dbReference>
<dbReference type="Gene3D" id="2.40.30.170">
    <property type="match status" value="1"/>
</dbReference>
<reference evidence="4" key="1">
    <citation type="journal article" date="2019" name="Int. J. Syst. Evol. Microbiol.">
        <title>The Global Catalogue of Microorganisms (GCM) 10K type strain sequencing project: providing services to taxonomists for standard genome sequencing and annotation.</title>
        <authorList>
            <consortium name="The Broad Institute Genomics Platform"/>
            <consortium name="The Broad Institute Genome Sequencing Center for Infectious Disease"/>
            <person name="Wu L."/>
            <person name="Ma J."/>
        </authorList>
    </citation>
    <scope>NUCLEOTIDE SEQUENCE [LARGE SCALE GENOMIC DNA]</scope>
    <source>
        <strain evidence="4">KCTC 42953</strain>
    </source>
</reference>
<gene>
    <name evidence="3" type="ORF">ACFODZ_08035</name>
</gene>
<dbReference type="Gene3D" id="2.40.420.20">
    <property type="match status" value="1"/>
</dbReference>
<dbReference type="Pfam" id="PF25954">
    <property type="entry name" value="Beta-barrel_RND_2"/>
    <property type="match status" value="1"/>
</dbReference>
<dbReference type="PROSITE" id="PS51257">
    <property type="entry name" value="PROKAR_LIPOPROTEIN"/>
    <property type="match status" value="1"/>
</dbReference>
<evidence type="ECO:0000313" key="3">
    <source>
        <dbReference type="EMBL" id="MFC3194188.1"/>
    </source>
</evidence>
<dbReference type="InterPro" id="IPR058792">
    <property type="entry name" value="Beta-barrel_RND_2"/>
</dbReference>
<dbReference type="PANTHER" id="PTHR30469">
    <property type="entry name" value="MULTIDRUG RESISTANCE PROTEIN MDTA"/>
    <property type="match status" value="1"/>
</dbReference>
<evidence type="ECO:0000313" key="4">
    <source>
        <dbReference type="Proteomes" id="UP001595533"/>
    </source>
</evidence>
<sequence length="367" mass="39405">MKNNQYIIMILFTLIWLSGCESEPVDAEPVLRPVMYQQVKISGGERERTFSGTSQSDQVIKLSFRSSGILSELNMTLGQKVTQGALLAKLDNIQAQLNYENSISTRNSSESRMKTAKLNLDRVKALYEKGGSSLSDLEAAKDAARTAEQDFASATRNVQIQKDQINHGYLYASADGEIASVAVELNENVSAGQVVGTINAGNMMDIALGVPESFINDLSVDMPVTVDFVSLQNQQFVGVVKEISPSIDVNTSTYPVVVNVLQPTAAIKSGMAANVTFKYQQSDARASTSPKLLVPASAVGEDARGRFVFLLVPEGDAYVARKQLISIGSLTSEGFEVLAGLQDGQLIATAGLQTLLDGQAVKLSELP</sequence>